<dbReference type="PANTHER" id="PTHR24210:SF14">
    <property type="entry name" value="LIM ZINC-BINDING DOMAIN-CONTAINING PROTEIN"/>
    <property type="match status" value="1"/>
</dbReference>
<feature type="compositionally biased region" description="Polar residues" evidence="5">
    <location>
        <begin position="383"/>
        <end position="401"/>
    </location>
</feature>
<dbReference type="EMBL" id="CP069037">
    <property type="protein sequence ID" value="QRD03425.1"/>
    <property type="molecule type" value="Genomic_DNA"/>
</dbReference>
<dbReference type="FunFam" id="2.10.110.10:FF:000105">
    <property type="entry name" value="Similar to LIM domain-containing protein"/>
    <property type="match status" value="1"/>
</dbReference>
<evidence type="ECO:0000256" key="4">
    <source>
        <dbReference type="PROSITE-ProRule" id="PRU00125"/>
    </source>
</evidence>
<evidence type="ECO:0000313" key="8">
    <source>
        <dbReference type="Proteomes" id="UP000663193"/>
    </source>
</evidence>
<evidence type="ECO:0000256" key="5">
    <source>
        <dbReference type="SAM" id="MobiDB-lite"/>
    </source>
</evidence>
<dbReference type="Gene3D" id="2.10.110.10">
    <property type="entry name" value="Cysteine Rich Protein"/>
    <property type="match status" value="2"/>
</dbReference>
<feature type="region of interest" description="Disordered" evidence="5">
    <location>
        <begin position="38"/>
        <end position="526"/>
    </location>
</feature>
<evidence type="ECO:0000256" key="3">
    <source>
        <dbReference type="ARBA" id="ARBA00023038"/>
    </source>
</evidence>
<dbReference type="CDD" id="cd09397">
    <property type="entry name" value="LIM1_UF1"/>
    <property type="match status" value="1"/>
</dbReference>
<dbReference type="InterPro" id="IPR001781">
    <property type="entry name" value="Znf_LIM"/>
</dbReference>
<dbReference type="KEGG" id="pno:SNOG_10206"/>
<evidence type="ECO:0000256" key="2">
    <source>
        <dbReference type="ARBA" id="ARBA00022833"/>
    </source>
</evidence>
<dbReference type="OrthoDB" id="1112565at2759"/>
<dbReference type="GO" id="GO:0030695">
    <property type="term" value="F:GTPase regulator activity"/>
    <property type="evidence" value="ECO:0007669"/>
    <property type="project" value="UniProtKB-ARBA"/>
</dbReference>
<reference evidence="8" key="1">
    <citation type="journal article" date="2021" name="BMC Genomics">
        <title>Chromosome-level genome assembly and manually-curated proteome of model necrotroph Parastagonospora nodorum Sn15 reveals a genome-wide trove of candidate effector homologs, and redundancy of virulence-related functions within an accessory chromosome.</title>
        <authorList>
            <person name="Bertazzoni S."/>
            <person name="Jones D.A.B."/>
            <person name="Phan H.T."/>
            <person name="Tan K.-C."/>
            <person name="Hane J.K."/>
        </authorList>
    </citation>
    <scope>NUCLEOTIDE SEQUENCE [LARGE SCALE GENOMIC DNA]</scope>
    <source>
        <strain evidence="8">SN15 / ATCC MYA-4574 / FGSC 10173)</strain>
    </source>
</reference>
<dbReference type="Proteomes" id="UP000663193">
    <property type="component" value="Chromosome 15"/>
</dbReference>
<dbReference type="VEuPathDB" id="FungiDB:JI435_102060"/>
<proteinExistence type="predicted"/>
<name>A0A7U2I6C0_PHANO</name>
<dbReference type="PANTHER" id="PTHR24210">
    <property type="entry name" value="LIM DOMAIN-CONTAINING PROTEIN"/>
    <property type="match status" value="1"/>
</dbReference>
<dbReference type="PROSITE" id="PS00478">
    <property type="entry name" value="LIM_DOMAIN_1"/>
    <property type="match status" value="1"/>
</dbReference>
<evidence type="ECO:0000259" key="6">
    <source>
        <dbReference type="PROSITE" id="PS50023"/>
    </source>
</evidence>
<sequence length="723" mass="78268">MTRTSASGLPMIKCSSCGIDIDILQLADHVCAPAASSTTAAPAVTPPESPKVNRAGSLGSFSKRSEGQPPMGRMRPPPRIDSNAANKPFRPLEPSPMSNYSDPRSRSPMLSPTPPKSPYKMNRSATAPVPRPKMGPPSPKISSNLDCAFPPFPSKRSATFQTARPQQRERREPSPQHLYAEPSPLFAPLSPRFDGGDNIAKRMDSIAPGPFDGRADRRPSTSSSSKPPSPLPEAASFGHRRTGTQGSARSVGSTSRQRSSVSSTMSRASAYSNRSVGLPAHPKMSNNINSMPPPPLPASTESNEGIDAFLDRLQKESMGPAHARKTSDPKTDLKRDGSKERKQPPPRPKRPSESHLPISDMSELQPSAFVPTPINAFPPRNASIRTLGNANQQNAVPSRTAQLPPLLPPGFSHDTPMNPLHTPSDSGLSDDSYASSGFRSAASSRSSPPASEASHSRQASKLGRSEYLGDSFERTASPDSYAGSPKYSTVKAPLRSAPSQPRFNAPEPIPPPSPSPYADLPESPMDPAIQLGIAFDRRPKQSASRQDSAQKVGHSPLGKSPDTAPRRQESRPASKGKCRGCSEPIVGKSVKDSSGRLTGRYHKHCFVCKTCSDPFPTAEFYVYENSPYCERHYHELNGSVCASCNRGIEGQYLETDARTKFHPKCFNCSTCRVVLRDDYYEVNGQRYCDRHAHSAANPPQSFLGPGGFRPRLEKRSTRLMMMA</sequence>
<feature type="region of interest" description="Disordered" evidence="5">
    <location>
        <begin position="538"/>
        <end position="580"/>
    </location>
</feature>
<keyword evidence="8" id="KW-1185">Reference proteome</keyword>
<dbReference type="InterPro" id="IPR017351">
    <property type="entry name" value="PINCH-1-4-like"/>
</dbReference>
<evidence type="ECO:0000256" key="1">
    <source>
        <dbReference type="ARBA" id="ARBA00022723"/>
    </source>
</evidence>
<protein>
    <recommendedName>
        <fullName evidence="6">LIM zinc-binding domain-containing protein</fullName>
    </recommendedName>
</protein>
<dbReference type="FunFam" id="2.10.110.10:FF:000119">
    <property type="entry name" value="LIM domain protein"/>
    <property type="match status" value="1"/>
</dbReference>
<dbReference type="SMART" id="SM00132">
    <property type="entry name" value="LIM"/>
    <property type="match status" value="2"/>
</dbReference>
<dbReference type="OMA" id="QVYCERD"/>
<feature type="domain" description="LIM zinc-binding" evidence="6">
    <location>
        <begin position="640"/>
        <end position="698"/>
    </location>
</feature>
<keyword evidence="1 4" id="KW-0479">Metal-binding</keyword>
<dbReference type="SUPFAM" id="SSF57716">
    <property type="entry name" value="Glucocorticoid receptor-like (DNA-binding domain)"/>
    <property type="match status" value="1"/>
</dbReference>
<gene>
    <name evidence="7" type="ORF">JI435_102060</name>
</gene>
<feature type="compositionally biased region" description="Low complexity" evidence="5">
    <location>
        <begin position="432"/>
        <end position="457"/>
    </location>
</feature>
<feature type="compositionally biased region" description="Pro residues" evidence="5">
    <location>
        <begin position="129"/>
        <end position="139"/>
    </location>
</feature>
<keyword evidence="2 4" id="KW-0862">Zinc</keyword>
<dbReference type="AlphaFoldDB" id="A0A7U2I6C0"/>
<dbReference type="Pfam" id="PF00412">
    <property type="entry name" value="LIM"/>
    <property type="match status" value="2"/>
</dbReference>
<dbReference type="GO" id="GO:0046872">
    <property type="term" value="F:metal ion binding"/>
    <property type="evidence" value="ECO:0007669"/>
    <property type="project" value="UniProtKB-KW"/>
</dbReference>
<feature type="compositionally biased region" description="Low complexity" evidence="5">
    <location>
        <begin position="249"/>
        <end position="272"/>
    </location>
</feature>
<evidence type="ECO:0000313" key="7">
    <source>
        <dbReference type="EMBL" id="QRD03425.1"/>
    </source>
</evidence>
<dbReference type="RefSeq" id="XP_001800487.1">
    <property type="nucleotide sequence ID" value="XM_001800435.1"/>
</dbReference>
<dbReference type="PROSITE" id="PS50023">
    <property type="entry name" value="LIM_DOMAIN_2"/>
    <property type="match status" value="2"/>
</dbReference>
<keyword evidence="3 4" id="KW-0440">LIM domain</keyword>
<dbReference type="CDD" id="cd08368">
    <property type="entry name" value="LIM"/>
    <property type="match status" value="1"/>
</dbReference>
<feature type="compositionally biased region" description="Basic and acidic residues" evidence="5">
    <location>
        <begin position="325"/>
        <end position="343"/>
    </location>
</feature>
<organism evidence="7 8">
    <name type="scientific">Phaeosphaeria nodorum (strain SN15 / ATCC MYA-4574 / FGSC 10173)</name>
    <name type="common">Glume blotch fungus</name>
    <name type="synonym">Parastagonospora nodorum</name>
    <dbReference type="NCBI Taxonomy" id="321614"/>
    <lineage>
        <taxon>Eukaryota</taxon>
        <taxon>Fungi</taxon>
        <taxon>Dikarya</taxon>
        <taxon>Ascomycota</taxon>
        <taxon>Pezizomycotina</taxon>
        <taxon>Dothideomycetes</taxon>
        <taxon>Pleosporomycetidae</taxon>
        <taxon>Pleosporales</taxon>
        <taxon>Pleosporineae</taxon>
        <taxon>Phaeosphaeriaceae</taxon>
        <taxon>Parastagonospora</taxon>
    </lineage>
</organism>
<feature type="domain" description="LIM zinc-binding" evidence="6">
    <location>
        <begin position="576"/>
        <end position="639"/>
    </location>
</feature>
<accession>A0A7U2I6C0</accession>